<evidence type="ECO:0000259" key="7">
    <source>
        <dbReference type="Pfam" id="PF13088"/>
    </source>
</evidence>
<reference evidence="8" key="1">
    <citation type="submission" date="2022-02" db="EMBL/GenBank/DDBJ databases">
        <title>Atlantic sturgeon de novo genome assembly.</title>
        <authorList>
            <person name="Stock M."/>
            <person name="Klopp C."/>
            <person name="Guiguen Y."/>
            <person name="Cabau C."/>
            <person name="Parinello H."/>
            <person name="Santidrian Yebra-Pimentel E."/>
            <person name="Kuhl H."/>
            <person name="Dirks R.P."/>
            <person name="Guessner J."/>
            <person name="Wuertz S."/>
            <person name="Du K."/>
            <person name="Schartl M."/>
        </authorList>
    </citation>
    <scope>NUCLEOTIDE SEQUENCE</scope>
    <source>
        <strain evidence="8">STURGEONOMICS-FGT-2020</strain>
        <tissue evidence="8">Whole blood</tissue>
    </source>
</reference>
<evidence type="ECO:0000256" key="1">
    <source>
        <dbReference type="ARBA" id="ARBA00000427"/>
    </source>
</evidence>
<organism evidence="8 9">
    <name type="scientific">Acipenser oxyrinchus oxyrinchus</name>
    <dbReference type="NCBI Taxonomy" id="40147"/>
    <lineage>
        <taxon>Eukaryota</taxon>
        <taxon>Metazoa</taxon>
        <taxon>Chordata</taxon>
        <taxon>Craniata</taxon>
        <taxon>Vertebrata</taxon>
        <taxon>Euteleostomi</taxon>
        <taxon>Actinopterygii</taxon>
        <taxon>Chondrostei</taxon>
        <taxon>Acipenseriformes</taxon>
        <taxon>Acipenseridae</taxon>
        <taxon>Acipenser</taxon>
    </lineage>
</organism>
<dbReference type="Pfam" id="PF13088">
    <property type="entry name" value="BNR_2"/>
    <property type="match status" value="1"/>
</dbReference>
<dbReference type="EC" id="3.2.1.18" evidence="3"/>
<keyword evidence="6" id="KW-0326">Glycosidase</keyword>
<dbReference type="PANTHER" id="PTHR10628">
    <property type="entry name" value="SIALIDASE"/>
    <property type="match status" value="1"/>
</dbReference>
<protein>
    <recommendedName>
        <fullName evidence="3">exo-alpha-sialidase</fullName>
        <ecNumber evidence="3">3.2.1.18</ecNumber>
    </recommendedName>
</protein>
<dbReference type="CDD" id="cd15482">
    <property type="entry name" value="Sialidase_non-viral"/>
    <property type="match status" value="1"/>
</dbReference>
<evidence type="ECO:0000256" key="4">
    <source>
        <dbReference type="ARBA" id="ARBA00022963"/>
    </source>
</evidence>
<dbReference type="GO" id="GO:0005737">
    <property type="term" value="C:cytoplasm"/>
    <property type="evidence" value="ECO:0007669"/>
    <property type="project" value="TreeGrafter"/>
</dbReference>
<evidence type="ECO:0000256" key="6">
    <source>
        <dbReference type="ARBA" id="ARBA00023295"/>
    </source>
</evidence>
<dbReference type="SUPFAM" id="SSF50939">
    <property type="entry name" value="Sialidases"/>
    <property type="match status" value="1"/>
</dbReference>
<evidence type="ECO:0000256" key="5">
    <source>
        <dbReference type="ARBA" id="ARBA00023277"/>
    </source>
</evidence>
<dbReference type="GO" id="GO:0004308">
    <property type="term" value="F:exo-alpha-sialidase activity"/>
    <property type="evidence" value="ECO:0007669"/>
    <property type="project" value="UniProtKB-EC"/>
</dbReference>
<name>A0AAD8D3R8_ACIOX</name>
<dbReference type="Gene3D" id="2.120.10.10">
    <property type="match status" value="1"/>
</dbReference>
<dbReference type="AlphaFoldDB" id="A0AAD8D3R8"/>
<dbReference type="GO" id="GO:0006689">
    <property type="term" value="P:ganglioside catabolic process"/>
    <property type="evidence" value="ECO:0007669"/>
    <property type="project" value="TreeGrafter"/>
</dbReference>
<dbReference type="EMBL" id="JAGXEW010000016">
    <property type="protein sequence ID" value="KAK1162698.1"/>
    <property type="molecule type" value="Genomic_DNA"/>
</dbReference>
<keyword evidence="9" id="KW-1185">Reference proteome</keyword>
<dbReference type="PANTHER" id="PTHR10628:SF22">
    <property type="entry name" value="SIALIDASE-4"/>
    <property type="match status" value="1"/>
</dbReference>
<evidence type="ECO:0000313" key="8">
    <source>
        <dbReference type="EMBL" id="KAK1162698.1"/>
    </source>
</evidence>
<comment type="caution">
    <text evidence="8">The sequence shown here is derived from an EMBL/GenBank/DDBJ whole genome shotgun (WGS) entry which is preliminary data.</text>
</comment>
<keyword evidence="4" id="KW-0443">Lipid metabolism</keyword>
<evidence type="ECO:0000313" key="9">
    <source>
        <dbReference type="Proteomes" id="UP001230051"/>
    </source>
</evidence>
<gene>
    <name evidence="8" type="primary">Neu4</name>
    <name evidence="8" type="ORF">AOXY_G17609</name>
</gene>
<sequence>MGPQYFPGRTVLFRREANGVTFRIPALLYIPSSTTFLAFSEERLSPNDAEANLLVLRRGTFYRNYVDWEDMRALYPAYLKNHRSMNPCPVFDEFTGTVFLFFIAVLGNIPESFQLITGKNVTRLCYISSTDHGHTWSPVTDLTDRTIRDSIKEWATFALGPGHGIQLKSGRLLIPAYAYHIDCKECFGKICTTTPHSFTFYSDNHGKSWRFGEFVPNLETVECQLVSVDEEDGTNTLYCNSRSPLGYRVQALSKDDGAVFLEGQLVQKLVEQPHGCHGSVVGFPAPILECGDTRTADPPNGPENQLYPICSFKNLALSAIHGCRPSQNGTPPLPGTNFLPPTWVIYSHPSNPNARDQLGIYLSTFPRDPDSWSEPWVIYEGPSAYSDLAYVELPSTEAAHNDPPAVAFACLFENGSKSPYEEISFSIFTLYELINNIPKKSDLSHRALKRTKLRNYCTVA</sequence>
<dbReference type="InterPro" id="IPR026856">
    <property type="entry name" value="Sialidase_fam"/>
</dbReference>
<keyword evidence="5" id="KW-0119">Carbohydrate metabolism</keyword>
<evidence type="ECO:0000256" key="2">
    <source>
        <dbReference type="ARBA" id="ARBA00009348"/>
    </source>
</evidence>
<dbReference type="GO" id="GO:0016020">
    <property type="term" value="C:membrane"/>
    <property type="evidence" value="ECO:0007669"/>
    <property type="project" value="TreeGrafter"/>
</dbReference>
<keyword evidence="4" id="KW-0442">Lipid degradation</keyword>
<comment type="catalytic activity">
    <reaction evidence="1">
        <text>Hydrolysis of alpha-(2-&gt;3)-, alpha-(2-&gt;6)-, alpha-(2-&gt;8)- glycosidic linkages of terminal sialic acid residues in oligosaccharides, glycoproteins, glycolipids, colominic acid and synthetic substrates.</text>
        <dbReference type="EC" id="3.2.1.18"/>
    </reaction>
</comment>
<dbReference type="Proteomes" id="UP001230051">
    <property type="component" value="Unassembled WGS sequence"/>
</dbReference>
<evidence type="ECO:0000256" key="3">
    <source>
        <dbReference type="ARBA" id="ARBA00012733"/>
    </source>
</evidence>
<accession>A0AAD8D3R8</accession>
<dbReference type="InterPro" id="IPR036278">
    <property type="entry name" value="Sialidase_sf"/>
</dbReference>
<dbReference type="InterPro" id="IPR011040">
    <property type="entry name" value="Sialidase"/>
</dbReference>
<feature type="domain" description="Sialidase" evidence="7">
    <location>
        <begin position="67"/>
        <end position="262"/>
    </location>
</feature>
<keyword evidence="6" id="KW-0378">Hydrolase</keyword>
<proteinExistence type="inferred from homology"/>
<comment type="similarity">
    <text evidence="2">Belongs to the glycosyl hydrolase 33 family.</text>
</comment>
<dbReference type="GO" id="GO:0009313">
    <property type="term" value="P:oligosaccharide catabolic process"/>
    <property type="evidence" value="ECO:0007669"/>
    <property type="project" value="TreeGrafter"/>
</dbReference>